<dbReference type="InterPro" id="IPR001763">
    <property type="entry name" value="Rhodanese-like_dom"/>
</dbReference>
<organism evidence="3 4">
    <name type="scientific">Cytobacillus solani</name>
    <dbReference type="NCBI Taxonomy" id="1637975"/>
    <lineage>
        <taxon>Bacteria</taxon>
        <taxon>Bacillati</taxon>
        <taxon>Bacillota</taxon>
        <taxon>Bacilli</taxon>
        <taxon>Bacillales</taxon>
        <taxon>Bacillaceae</taxon>
        <taxon>Cytobacillus</taxon>
    </lineage>
</organism>
<dbReference type="SUPFAM" id="SSF52821">
    <property type="entry name" value="Rhodanese/Cell cycle control phosphatase"/>
    <property type="match status" value="1"/>
</dbReference>
<dbReference type="GO" id="GO:0002098">
    <property type="term" value="P:tRNA wobble uridine modification"/>
    <property type="evidence" value="ECO:0007669"/>
    <property type="project" value="InterPro"/>
</dbReference>
<reference evidence="3 4" key="1">
    <citation type="submission" date="2015-09" db="EMBL/GenBank/DDBJ databases">
        <title>Genome sequencing project for genomic taxonomy and phylogenomics of Bacillus-like bacteria.</title>
        <authorList>
            <person name="Liu B."/>
            <person name="Wang J."/>
            <person name="Zhu Y."/>
            <person name="Liu G."/>
            <person name="Chen Q."/>
            <person name="Chen Z."/>
            <person name="Lan J."/>
            <person name="Che J."/>
            <person name="Ge C."/>
            <person name="Shi H."/>
            <person name="Pan Z."/>
            <person name="Liu X."/>
        </authorList>
    </citation>
    <scope>NUCLEOTIDE SEQUENCE [LARGE SCALE GENOMIC DNA]</scope>
    <source>
        <strain evidence="3 4">FJAT-18043</strain>
    </source>
</reference>
<feature type="domain" description="Rhodanese" evidence="2">
    <location>
        <begin position="11"/>
        <end position="133"/>
    </location>
</feature>
<dbReference type="STRING" id="1637975.AN957_04780"/>
<dbReference type="PROSITE" id="PS50206">
    <property type="entry name" value="RHODANESE_3"/>
    <property type="match status" value="1"/>
</dbReference>
<dbReference type="SMART" id="SM00450">
    <property type="entry name" value="RHOD"/>
    <property type="match status" value="1"/>
</dbReference>
<dbReference type="EMBL" id="LJIX01000006">
    <property type="protein sequence ID" value="KQL17991.1"/>
    <property type="molecule type" value="Genomic_DNA"/>
</dbReference>
<accession>A0A0Q3VFX3</accession>
<dbReference type="InterPro" id="IPR017582">
    <property type="entry name" value="SelU"/>
</dbReference>
<dbReference type="PROSITE" id="PS00380">
    <property type="entry name" value="RHODANESE_1"/>
    <property type="match status" value="1"/>
</dbReference>
<dbReference type="Pfam" id="PF26341">
    <property type="entry name" value="AAA_SelU"/>
    <property type="match status" value="1"/>
</dbReference>
<keyword evidence="4" id="KW-1185">Reference proteome</keyword>
<evidence type="ECO:0000259" key="2">
    <source>
        <dbReference type="PROSITE" id="PS50206"/>
    </source>
</evidence>
<dbReference type="InterPro" id="IPR036873">
    <property type="entry name" value="Rhodanese-like_dom_sf"/>
</dbReference>
<protein>
    <submittedName>
        <fullName evidence="3">tRNA 2-selenouridine synthase</fullName>
    </submittedName>
</protein>
<gene>
    <name evidence="3" type="ORF">AN957_04780</name>
</gene>
<comment type="caution">
    <text evidence="3">The sequence shown here is derived from an EMBL/GenBank/DDBJ whole genome shotgun (WGS) entry which is preliminary data.</text>
</comment>
<dbReference type="Pfam" id="PF00581">
    <property type="entry name" value="Rhodanese"/>
    <property type="match status" value="1"/>
</dbReference>
<dbReference type="NCBIfam" id="NF008750">
    <property type="entry name" value="PRK11784.1-2"/>
    <property type="match status" value="1"/>
</dbReference>
<keyword evidence="1" id="KW-0711">Selenium</keyword>
<dbReference type="Gene3D" id="3.40.250.10">
    <property type="entry name" value="Rhodanese-like domain"/>
    <property type="match status" value="1"/>
</dbReference>
<dbReference type="GO" id="GO:0043828">
    <property type="term" value="F:tRNA 2-selenouridine synthase activity"/>
    <property type="evidence" value="ECO:0007669"/>
    <property type="project" value="InterPro"/>
</dbReference>
<proteinExistence type="predicted"/>
<dbReference type="PATRIC" id="fig|1637975.4.peg.646"/>
<dbReference type="SUPFAM" id="SSF52540">
    <property type="entry name" value="P-loop containing nucleoside triphosphate hydrolases"/>
    <property type="match status" value="1"/>
</dbReference>
<name>A0A0Q3VFX3_9BACI</name>
<dbReference type="InterPro" id="IPR001307">
    <property type="entry name" value="Thiosulphate_STrfase_CS"/>
</dbReference>
<dbReference type="RefSeq" id="WP_053479042.1">
    <property type="nucleotide sequence ID" value="NZ_CP041305.1"/>
</dbReference>
<dbReference type="PANTHER" id="PTHR30401:SF0">
    <property type="entry name" value="TRNA 2-SELENOURIDINE SYNTHASE"/>
    <property type="match status" value="1"/>
</dbReference>
<dbReference type="Gene3D" id="3.40.50.300">
    <property type="entry name" value="P-loop containing nucleotide triphosphate hydrolases"/>
    <property type="match status" value="1"/>
</dbReference>
<evidence type="ECO:0000256" key="1">
    <source>
        <dbReference type="ARBA" id="ARBA00023266"/>
    </source>
</evidence>
<dbReference type="AlphaFoldDB" id="A0A0Q3VFX3"/>
<dbReference type="Proteomes" id="UP000050996">
    <property type="component" value="Unassembled WGS sequence"/>
</dbReference>
<dbReference type="InterPro" id="IPR058840">
    <property type="entry name" value="AAA_SelU"/>
</dbReference>
<evidence type="ECO:0000313" key="4">
    <source>
        <dbReference type="Proteomes" id="UP000050996"/>
    </source>
</evidence>
<dbReference type="GO" id="GO:0004792">
    <property type="term" value="F:thiosulfate-cyanide sulfurtransferase activity"/>
    <property type="evidence" value="ECO:0007669"/>
    <property type="project" value="InterPro"/>
</dbReference>
<dbReference type="NCBIfam" id="TIGR03167">
    <property type="entry name" value="tRNA_sel_U_synt"/>
    <property type="match status" value="1"/>
</dbReference>
<dbReference type="PANTHER" id="PTHR30401">
    <property type="entry name" value="TRNA 2-SELENOURIDINE SYNTHASE"/>
    <property type="match status" value="1"/>
</dbReference>
<dbReference type="InterPro" id="IPR027417">
    <property type="entry name" value="P-loop_NTPase"/>
</dbReference>
<sequence length="352" mass="39909">MREITVDQFIQLNNAVSVDVRSPGEFKEFHIPGAVNIPLFTDEERVIIGTIYKQEGADVAKWKAMELVSPKIPSILSGIKDIHKKGSEPVIYCWRGGMRSKAVATFIAFAGISIPRLIGGYRAYRQYILEKIPAMLPDKAITLHGMTGVGKTDVLKGLYKKGLPVIDLEGLAGHRGSIFGTFGLFPGNNQKTFDSLLYKSLTEMIDSPFFIIEAESKRIGKVVLPDELLKKKQLGTNIHLQASMTSRVERIYNDYCLPYAHEDWFHKKVIERLSFIKKRIKNHEIIASLDEAASIKEYKTVIQILLEDYYDPRYAHKQMEYSKPFHHIDAENTDSAVMEILQLIHTKNALVN</sequence>
<evidence type="ECO:0000313" key="3">
    <source>
        <dbReference type="EMBL" id="KQL17991.1"/>
    </source>
</evidence>